<keyword evidence="8" id="KW-1185">Reference proteome</keyword>
<evidence type="ECO:0000256" key="1">
    <source>
        <dbReference type="ARBA" id="ARBA00004370"/>
    </source>
</evidence>
<dbReference type="EMBL" id="JABEBT010000152">
    <property type="protein sequence ID" value="KAF7627329.1"/>
    <property type="molecule type" value="Genomic_DNA"/>
</dbReference>
<name>A0A8S9ZC09_9BILA</name>
<feature type="transmembrane region" description="Helical" evidence="5">
    <location>
        <begin position="45"/>
        <end position="70"/>
    </location>
</feature>
<reference evidence="7" key="1">
    <citation type="journal article" date="2020" name="Ecol. Evol.">
        <title>Genome structure and content of the rice root-knot nematode (Meloidogyne graminicola).</title>
        <authorList>
            <person name="Phan N.T."/>
            <person name="Danchin E.G.J."/>
            <person name="Klopp C."/>
            <person name="Perfus-Barbeoch L."/>
            <person name="Kozlowski D.K."/>
            <person name="Koutsovoulos G.D."/>
            <person name="Lopez-Roques C."/>
            <person name="Bouchez O."/>
            <person name="Zahm M."/>
            <person name="Besnard G."/>
            <person name="Bellafiore S."/>
        </authorList>
    </citation>
    <scope>NUCLEOTIDE SEQUENCE</scope>
    <source>
        <strain evidence="7">VN-18</strain>
    </source>
</reference>
<feature type="transmembrane region" description="Helical" evidence="5">
    <location>
        <begin position="251"/>
        <end position="270"/>
    </location>
</feature>
<dbReference type="GO" id="GO:0004930">
    <property type="term" value="F:G protein-coupled receptor activity"/>
    <property type="evidence" value="ECO:0007669"/>
    <property type="project" value="InterPro"/>
</dbReference>
<accession>A0A8S9ZC09</accession>
<evidence type="ECO:0000313" key="8">
    <source>
        <dbReference type="Proteomes" id="UP000605970"/>
    </source>
</evidence>
<feature type="transmembrane region" description="Helical" evidence="5">
    <location>
        <begin position="82"/>
        <end position="102"/>
    </location>
</feature>
<evidence type="ECO:0000256" key="4">
    <source>
        <dbReference type="ARBA" id="ARBA00023136"/>
    </source>
</evidence>
<feature type="transmembrane region" description="Helical" evidence="5">
    <location>
        <begin position="122"/>
        <end position="146"/>
    </location>
</feature>
<gene>
    <name evidence="7" type="ORF">Mgra_00009370</name>
</gene>
<comment type="subcellular location">
    <subcellularLocation>
        <location evidence="1">Membrane</location>
    </subcellularLocation>
</comment>
<evidence type="ECO:0000256" key="2">
    <source>
        <dbReference type="ARBA" id="ARBA00022692"/>
    </source>
</evidence>
<organism evidence="7 8">
    <name type="scientific">Meloidogyne graminicola</name>
    <dbReference type="NCBI Taxonomy" id="189291"/>
    <lineage>
        <taxon>Eukaryota</taxon>
        <taxon>Metazoa</taxon>
        <taxon>Ecdysozoa</taxon>
        <taxon>Nematoda</taxon>
        <taxon>Chromadorea</taxon>
        <taxon>Rhabditida</taxon>
        <taxon>Tylenchina</taxon>
        <taxon>Tylenchomorpha</taxon>
        <taxon>Tylenchoidea</taxon>
        <taxon>Meloidogynidae</taxon>
        <taxon>Meloidogyninae</taxon>
        <taxon>Meloidogyne</taxon>
    </lineage>
</organism>
<dbReference type="InterPro" id="IPR047130">
    <property type="entry name" value="7TM_GPCR_Srsx_nematod"/>
</dbReference>
<evidence type="ECO:0000313" key="7">
    <source>
        <dbReference type="EMBL" id="KAF7627329.1"/>
    </source>
</evidence>
<evidence type="ECO:0000256" key="5">
    <source>
        <dbReference type="SAM" id="Phobius"/>
    </source>
</evidence>
<dbReference type="Pfam" id="PF10320">
    <property type="entry name" value="7TM_GPCR_Srsx"/>
    <property type="match status" value="1"/>
</dbReference>
<keyword evidence="2 5" id="KW-0812">Transmembrane</keyword>
<dbReference type="InterPro" id="IPR017452">
    <property type="entry name" value="GPCR_Rhodpsn_7TM"/>
</dbReference>
<sequence length="305" mass="35137">MSNLIKTEAFGRISIGKIFFVCIITAKYSSSKKNNYTTLKSKTSILLALASSFEILHQFSHIIFLNKIIFFGMDFIPFKQAFLIQIPSLIGLHGAVFMLITLGVDRLLAVLIPIRYRNFKQFYYIIIHVLINTIYISYALFMLNIAKILTPNWMVTGGLGDFFTPPLEITSIMYYTTCSLMLCTIIIYLLFGIIIKYKTDTTDEKIKKIFRSISLIILINIGGYFICNLFIALLLLSIIKLNSVNIWFWNNFFGIFLNIAAASIGPILYFNSEEYRLAYKHLFNDFKKFFKLSNSTIHLVDKINI</sequence>
<keyword evidence="4 5" id="KW-0472">Membrane</keyword>
<proteinExistence type="predicted"/>
<dbReference type="PANTHER" id="PTHR23360">
    <property type="entry name" value="G-PROTEIN COUPLED RECEPTORS FAMILY 1 PROFILE DOMAIN-CONTAINING PROTEIN-RELATED"/>
    <property type="match status" value="1"/>
</dbReference>
<comment type="caution">
    <text evidence="7">The sequence shown here is derived from an EMBL/GenBank/DDBJ whole genome shotgun (WGS) entry which is preliminary data.</text>
</comment>
<evidence type="ECO:0000256" key="3">
    <source>
        <dbReference type="ARBA" id="ARBA00022989"/>
    </source>
</evidence>
<dbReference type="OrthoDB" id="5820127at2759"/>
<feature type="transmembrane region" description="Helical" evidence="5">
    <location>
        <begin position="172"/>
        <end position="195"/>
    </location>
</feature>
<dbReference type="SUPFAM" id="SSF81321">
    <property type="entry name" value="Family A G protein-coupled receptor-like"/>
    <property type="match status" value="1"/>
</dbReference>
<feature type="domain" description="G-protein coupled receptors family 1 profile" evidence="6">
    <location>
        <begin position="16"/>
        <end position="269"/>
    </location>
</feature>
<dbReference type="AlphaFoldDB" id="A0A8S9ZC09"/>
<dbReference type="GO" id="GO:0016020">
    <property type="term" value="C:membrane"/>
    <property type="evidence" value="ECO:0007669"/>
    <property type="project" value="UniProtKB-SubCell"/>
</dbReference>
<dbReference type="Gene3D" id="1.20.1070.10">
    <property type="entry name" value="Rhodopsin 7-helix transmembrane proteins"/>
    <property type="match status" value="1"/>
</dbReference>
<dbReference type="SMART" id="SM01381">
    <property type="entry name" value="7TM_GPCR_Srsx"/>
    <property type="match status" value="1"/>
</dbReference>
<dbReference type="PROSITE" id="PS50262">
    <property type="entry name" value="G_PROTEIN_RECEP_F1_2"/>
    <property type="match status" value="1"/>
</dbReference>
<dbReference type="Proteomes" id="UP000605970">
    <property type="component" value="Unassembled WGS sequence"/>
</dbReference>
<protein>
    <submittedName>
        <fullName evidence="7">G_PROTEIN_RECEP_F1_2 domain-containing protein</fullName>
    </submittedName>
</protein>
<keyword evidence="3 5" id="KW-1133">Transmembrane helix</keyword>
<dbReference type="InterPro" id="IPR000276">
    <property type="entry name" value="GPCR_Rhodpsn"/>
</dbReference>
<dbReference type="PANTHER" id="PTHR23360:SF5">
    <property type="entry name" value="G-PROTEIN COUPLED RECEPTORS FAMILY 1 PROFILE DOMAIN-CONTAINING PROTEIN"/>
    <property type="match status" value="1"/>
</dbReference>
<dbReference type="InterPro" id="IPR019424">
    <property type="entry name" value="7TM_GPCR_Srsx"/>
</dbReference>
<feature type="transmembrane region" description="Helical" evidence="5">
    <location>
        <begin position="215"/>
        <end position="239"/>
    </location>
</feature>
<evidence type="ECO:0000259" key="6">
    <source>
        <dbReference type="PROSITE" id="PS50262"/>
    </source>
</evidence>